<accession>A0AAN9HWZ9</accession>
<evidence type="ECO:0000313" key="2">
    <source>
        <dbReference type="Proteomes" id="UP001372338"/>
    </source>
</evidence>
<dbReference type="InterPro" id="IPR039319">
    <property type="entry name" value="ELF3-like"/>
</dbReference>
<proteinExistence type="predicted"/>
<sequence>MKGAIDEGKEISPMFPRLHVKDAEKGGPKAPPRNKMALYEQFSIPSQSFASGSASLFPLPLRNCNIPSTSSHVGSSQTIQFCTSSAPSILSEKIPTYNSRKINLTKLMNDNFISNRNSLKRFDGEDAFITSAPVYGKNSSCRLIQNDKEEDKLANCNLSYSLKGLCSIKKVSSPETMELKLAQFGKNQMEEHSEVSQIGQKPVEGSANPIDGFGDMEDASFLSLNKDRNSKITKKEHISLKEEIRSVSEDSLKTLQGNNAETHEGHKGFRDKINLQDHCMEKPAVSDVYKFPDELEIGRRSLLSKRDRNKHEETYRDYDALNIPSSECILGMDISSDSILGVMGEKQFWKARKTIINQQRIFVLQVFELHRLIKVQRTIAASPHLLLEDNLVLNKQPQKSSAIKKLQSNYISERPSSIVKLVTKSEKPPIVEHAKDIAFGKIPLPCVNNISKGHVNQLPNFGHHLGTLALGPSDINMKPPPSCAFPPPGNQWLVPVMSPSEGLVYKPIIGPCPPNAGFMPPVYGGAFSAMSFNSGSKDVPDAAALSSSSHQRTGILSGSSLPHFLPPFMHPSMLSVSAVEHMGQSNGNENHHSTGEANSAILYQSSSNMSSQTSHAMSRNFPTYHSLKEKEHTSTATSPPKRVKGETLPLFPMAPTFWSSTADRNNTRIEDQPRVIKAMPHNPTSATESAARIFRSIQEERKFL</sequence>
<organism evidence="1 2">
    <name type="scientific">Crotalaria pallida</name>
    <name type="common">Smooth rattlebox</name>
    <name type="synonym">Crotalaria striata</name>
    <dbReference type="NCBI Taxonomy" id="3830"/>
    <lineage>
        <taxon>Eukaryota</taxon>
        <taxon>Viridiplantae</taxon>
        <taxon>Streptophyta</taxon>
        <taxon>Embryophyta</taxon>
        <taxon>Tracheophyta</taxon>
        <taxon>Spermatophyta</taxon>
        <taxon>Magnoliopsida</taxon>
        <taxon>eudicotyledons</taxon>
        <taxon>Gunneridae</taxon>
        <taxon>Pentapetalae</taxon>
        <taxon>rosids</taxon>
        <taxon>fabids</taxon>
        <taxon>Fabales</taxon>
        <taxon>Fabaceae</taxon>
        <taxon>Papilionoideae</taxon>
        <taxon>50 kb inversion clade</taxon>
        <taxon>genistoids sensu lato</taxon>
        <taxon>core genistoids</taxon>
        <taxon>Crotalarieae</taxon>
        <taxon>Crotalaria</taxon>
    </lineage>
</organism>
<keyword evidence="2" id="KW-1185">Reference proteome</keyword>
<name>A0AAN9HWZ9_CROPI</name>
<protein>
    <recommendedName>
        <fullName evidence="3">ELF3-like protein 2</fullName>
    </recommendedName>
</protein>
<evidence type="ECO:0000313" key="1">
    <source>
        <dbReference type="EMBL" id="KAK7255520.1"/>
    </source>
</evidence>
<dbReference type="GO" id="GO:2000028">
    <property type="term" value="P:regulation of photoperiodism, flowering"/>
    <property type="evidence" value="ECO:0007669"/>
    <property type="project" value="InterPro"/>
</dbReference>
<dbReference type="PANTHER" id="PTHR34281">
    <property type="entry name" value="PROTEIN EARLY FLOWERING 3"/>
    <property type="match status" value="1"/>
</dbReference>
<gene>
    <name evidence="1" type="ORF">RIF29_28933</name>
</gene>
<comment type="caution">
    <text evidence="1">The sequence shown here is derived from an EMBL/GenBank/DDBJ whole genome shotgun (WGS) entry which is preliminary data.</text>
</comment>
<dbReference type="Proteomes" id="UP001372338">
    <property type="component" value="Unassembled WGS sequence"/>
</dbReference>
<dbReference type="AlphaFoldDB" id="A0AAN9HWZ9"/>
<dbReference type="EMBL" id="JAYWIO010000006">
    <property type="protein sequence ID" value="KAK7255520.1"/>
    <property type="molecule type" value="Genomic_DNA"/>
</dbReference>
<reference evidence="1 2" key="1">
    <citation type="submission" date="2024-01" db="EMBL/GenBank/DDBJ databases">
        <title>The genomes of 5 underutilized Papilionoideae crops provide insights into root nodulation and disease resistanc.</title>
        <authorList>
            <person name="Yuan L."/>
        </authorList>
    </citation>
    <scope>NUCLEOTIDE SEQUENCE [LARGE SCALE GENOMIC DNA]</scope>
    <source>
        <strain evidence="1">ZHUSHIDOU_FW_LH</strain>
        <tissue evidence="1">Leaf</tissue>
    </source>
</reference>
<dbReference type="PANTHER" id="PTHR34281:SF7">
    <property type="entry name" value="PROTEIN EARLY FLOWERING 3"/>
    <property type="match status" value="1"/>
</dbReference>
<evidence type="ECO:0008006" key="3">
    <source>
        <dbReference type="Google" id="ProtNLM"/>
    </source>
</evidence>